<dbReference type="PANTHER" id="PTHR11984">
    <property type="entry name" value="CONNEXIN"/>
    <property type="match status" value="1"/>
</dbReference>
<dbReference type="GeneTree" id="ENSGT01150000286930"/>
<keyword evidence="4 9" id="KW-0812">Transmembrane</keyword>
<evidence type="ECO:0000256" key="9">
    <source>
        <dbReference type="RuleBase" id="RU000630"/>
    </source>
</evidence>
<evidence type="ECO:0000259" key="12">
    <source>
        <dbReference type="SMART" id="SM01089"/>
    </source>
</evidence>
<dbReference type="SMART" id="SM00037">
    <property type="entry name" value="CNX"/>
    <property type="match status" value="1"/>
</dbReference>
<dbReference type="AlphaFoldDB" id="A0AAY4BMR4"/>
<keyword evidence="3" id="KW-1003">Cell membrane</keyword>
<evidence type="ECO:0000256" key="1">
    <source>
        <dbReference type="ARBA" id="ARBA00004610"/>
    </source>
</evidence>
<accession>A0AAY4BMR4</accession>
<feature type="transmembrane region" description="Helical" evidence="10">
    <location>
        <begin position="20"/>
        <end position="41"/>
    </location>
</feature>
<evidence type="ECO:0000259" key="11">
    <source>
        <dbReference type="SMART" id="SM00037"/>
    </source>
</evidence>
<dbReference type="Ensembl" id="ENSDCDT00010025937.1">
    <property type="protein sequence ID" value="ENSDCDP00010022203.1"/>
    <property type="gene ID" value="ENSDCDG00010012483.1"/>
</dbReference>
<feature type="domain" description="Connexin N-terminal" evidence="11">
    <location>
        <begin position="43"/>
        <end position="76"/>
    </location>
</feature>
<dbReference type="PROSITE" id="PS00408">
    <property type="entry name" value="CONNEXINS_2"/>
    <property type="match status" value="1"/>
</dbReference>
<feature type="transmembrane region" description="Helical" evidence="10">
    <location>
        <begin position="77"/>
        <end position="100"/>
    </location>
</feature>
<dbReference type="Pfam" id="PF00029">
    <property type="entry name" value="Connexin"/>
    <property type="match status" value="1"/>
</dbReference>
<name>A0AAY4BMR4_9TELE</name>
<evidence type="ECO:0000256" key="5">
    <source>
        <dbReference type="ARBA" id="ARBA00022868"/>
    </source>
</evidence>
<evidence type="ECO:0000256" key="2">
    <source>
        <dbReference type="ARBA" id="ARBA00004651"/>
    </source>
</evidence>
<keyword evidence="7 10" id="KW-1133">Transmembrane helix</keyword>
<dbReference type="InterPro" id="IPR000500">
    <property type="entry name" value="Connexin"/>
</dbReference>
<organism evidence="13 14">
    <name type="scientific">Denticeps clupeoides</name>
    <name type="common">denticle herring</name>
    <dbReference type="NCBI Taxonomy" id="299321"/>
    <lineage>
        <taxon>Eukaryota</taxon>
        <taxon>Metazoa</taxon>
        <taxon>Chordata</taxon>
        <taxon>Craniata</taxon>
        <taxon>Vertebrata</taxon>
        <taxon>Euteleostomi</taxon>
        <taxon>Actinopterygii</taxon>
        <taxon>Neopterygii</taxon>
        <taxon>Teleostei</taxon>
        <taxon>Clupei</taxon>
        <taxon>Clupeiformes</taxon>
        <taxon>Denticipitoidei</taxon>
        <taxon>Denticipitidae</taxon>
        <taxon>Denticeps</taxon>
    </lineage>
</organism>
<keyword evidence="6" id="KW-0965">Cell junction</keyword>
<feature type="domain" description="Connexin cysteine-rich" evidence="12">
    <location>
        <begin position="151"/>
        <end position="217"/>
    </location>
</feature>
<evidence type="ECO:0000313" key="14">
    <source>
        <dbReference type="Proteomes" id="UP000694580"/>
    </source>
</evidence>
<evidence type="ECO:0000256" key="3">
    <source>
        <dbReference type="ARBA" id="ARBA00022475"/>
    </source>
</evidence>
<keyword evidence="8 10" id="KW-0472">Membrane</keyword>
<dbReference type="PANTHER" id="PTHR11984:SF109">
    <property type="entry name" value="CONNEXIN 28.1-RELATED"/>
    <property type="match status" value="1"/>
</dbReference>
<dbReference type="InterPro" id="IPR017990">
    <property type="entry name" value="Connexin_CS"/>
</dbReference>
<dbReference type="InterPro" id="IPR013092">
    <property type="entry name" value="Connexin_N"/>
</dbReference>
<keyword evidence="5 9" id="KW-0303">Gap junction</keyword>
<keyword evidence="14" id="KW-1185">Reference proteome</keyword>
<evidence type="ECO:0000256" key="8">
    <source>
        <dbReference type="ARBA" id="ARBA00023136"/>
    </source>
</evidence>
<feature type="transmembrane region" description="Helical" evidence="10">
    <location>
        <begin position="131"/>
        <end position="158"/>
    </location>
</feature>
<dbReference type="FunFam" id="1.20.1440.80:FF:000001">
    <property type="entry name" value="Gap junction alpha-1"/>
    <property type="match status" value="1"/>
</dbReference>
<protein>
    <recommendedName>
        <fullName evidence="9">Gap junction protein</fullName>
    </recommendedName>
</protein>
<dbReference type="SMART" id="SM01089">
    <property type="entry name" value="Connexin_CCC"/>
    <property type="match status" value="1"/>
</dbReference>
<dbReference type="InterPro" id="IPR038359">
    <property type="entry name" value="Connexin_N_sf"/>
</dbReference>
<dbReference type="GO" id="GO:0007267">
    <property type="term" value="P:cell-cell signaling"/>
    <property type="evidence" value="ECO:0007669"/>
    <property type="project" value="TreeGrafter"/>
</dbReference>
<proteinExistence type="inferred from homology"/>
<comment type="subunit">
    <text evidence="9">A connexon is composed of a hexamer of connexins.</text>
</comment>
<comment type="function">
    <text evidence="9">One gap junction consists of a cluster of closely packed pairs of transmembrane channels, the connexons, through which materials of low MW diffuse from one cell to a neighboring cell.</text>
</comment>
<dbReference type="GO" id="GO:0005243">
    <property type="term" value="F:gap junction channel activity"/>
    <property type="evidence" value="ECO:0007669"/>
    <property type="project" value="TreeGrafter"/>
</dbReference>
<dbReference type="InterPro" id="IPR019570">
    <property type="entry name" value="Connexin_CCC"/>
</dbReference>
<dbReference type="PRINTS" id="PR00206">
    <property type="entry name" value="CONNEXIN"/>
</dbReference>
<sequence length="245" mass="28130">MGDWGFLSKLLDKVQSHSTVVGKVWMTVLFIFRIMVLGVGVEKVWGDEQSKMICNTKQPGCKNVCYNQAFPISHVRFWVLQIIFVSTPTLVYLGHVLHVVHQETKLREKLQHSVNKQGLKVPKYTSERGEVFILGAIFYNYVCSLLMKATLEAAFILAQYFLYGFVMTHQIECEGPPCPFKVECYVSRPTEKSIFIIFMLVVACVSLFLNVLEIFYLVCARAGKRRSLVPDMVHKHHMKESGEHY</sequence>
<evidence type="ECO:0000256" key="7">
    <source>
        <dbReference type="ARBA" id="ARBA00022989"/>
    </source>
</evidence>
<evidence type="ECO:0000256" key="10">
    <source>
        <dbReference type="SAM" id="Phobius"/>
    </source>
</evidence>
<dbReference type="Proteomes" id="UP000694580">
    <property type="component" value="Unplaced"/>
</dbReference>
<evidence type="ECO:0000313" key="13">
    <source>
        <dbReference type="Ensembl" id="ENSDCDP00010022203.1"/>
    </source>
</evidence>
<comment type="similarity">
    <text evidence="9">Belongs to the connexin family.</text>
</comment>
<reference evidence="13" key="1">
    <citation type="submission" date="2025-08" db="UniProtKB">
        <authorList>
            <consortium name="Ensembl"/>
        </authorList>
    </citation>
    <scope>IDENTIFICATION</scope>
</reference>
<dbReference type="GO" id="GO:0005922">
    <property type="term" value="C:connexin complex"/>
    <property type="evidence" value="ECO:0007669"/>
    <property type="project" value="InterPro"/>
</dbReference>
<comment type="subcellular location">
    <subcellularLocation>
        <location evidence="1">Cell junction</location>
        <location evidence="1">Gap junction</location>
    </subcellularLocation>
    <subcellularLocation>
        <location evidence="2 9">Cell membrane</location>
        <topology evidence="2 9">Multi-pass membrane protein</topology>
    </subcellularLocation>
</comment>
<reference evidence="13" key="2">
    <citation type="submission" date="2025-09" db="UniProtKB">
        <authorList>
            <consortium name="Ensembl"/>
        </authorList>
    </citation>
    <scope>IDENTIFICATION</scope>
</reference>
<evidence type="ECO:0000256" key="6">
    <source>
        <dbReference type="ARBA" id="ARBA00022949"/>
    </source>
</evidence>
<feature type="transmembrane region" description="Helical" evidence="10">
    <location>
        <begin position="194"/>
        <end position="218"/>
    </location>
</feature>
<dbReference type="Gene3D" id="1.20.1440.80">
    <property type="entry name" value="Gap junction channel protein cysteine-rich domain"/>
    <property type="match status" value="1"/>
</dbReference>
<evidence type="ECO:0000256" key="4">
    <source>
        <dbReference type="ARBA" id="ARBA00022692"/>
    </source>
</evidence>